<comment type="caution">
    <text evidence="2">The sequence shown here is derived from an EMBL/GenBank/DDBJ whole genome shotgun (WGS) entry which is preliminary data.</text>
</comment>
<accession>A0AAN5CAL2</accession>
<gene>
    <name evidence="2" type="ORF">PMAYCL1PPCAC_07101</name>
</gene>
<keyword evidence="1" id="KW-0812">Transmembrane</keyword>
<name>A0AAN5CAL2_9BILA</name>
<keyword evidence="1" id="KW-0472">Membrane</keyword>
<feature type="transmembrane region" description="Helical" evidence="1">
    <location>
        <begin position="89"/>
        <end position="111"/>
    </location>
</feature>
<keyword evidence="3" id="KW-1185">Reference proteome</keyword>
<reference evidence="3" key="1">
    <citation type="submission" date="2022-10" db="EMBL/GenBank/DDBJ databases">
        <title>Genome assembly of Pristionchus species.</title>
        <authorList>
            <person name="Yoshida K."/>
            <person name="Sommer R.J."/>
        </authorList>
    </citation>
    <scope>NUCLEOTIDE SEQUENCE [LARGE SCALE GENOMIC DNA]</scope>
    <source>
        <strain evidence="3">RS5460</strain>
    </source>
</reference>
<protein>
    <submittedName>
        <fullName evidence="2">Uncharacterized protein</fullName>
    </submittedName>
</protein>
<feature type="non-terminal residue" evidence="2">
    <location>
        <position position="1"/>
    </location>
</feature>
<organism evidence="2 3">
    <name type="scientific">Pristionchus mayeri</name>
    <dbReference type="NCBI Taxonomy" id="1317129"/>
    <lineage>
        <taxon>Eukaryota</taxon>
        <taxon>Metazoa</taxon>
        <taxon>Ecdysozoa</taxon>
        <taxon>Nematoda</taxon>
        <taxon>Chromadorea</taxon>
        <taxon>Rhabditida</taxon>
        <taxon>Rhabditina</taxon>
        <taxon>Diplogasteromorpha</taxon>
        <taxon>Diplogasteroidea</taxon>
        <taxon>Neodiplogasteridae</taxon>
        <taxon>Pristionchus</taxon>
    </lineage>
</organism>
<dbReference type="Proteomes" id="UP001328107">
    <property type="component" value="Unassembled WGS sequence"/>
</dbReference>
<keyword evidence="1" id="KW-1133">Transmembrane helix</keyword>
<evidence type="ECO:0000313" key="3">
    <source>
        <dbReference type="Proteomes" id="UP001328107"/>
    </source>
</evidence>
<proteinExistence type="predicted"/>
<dbReference type="AlphaFoldDB" id="A0AAN5CAL2"/>
<sequence length="125" mass="14223">EEVDEQIPSTSNSTISRRQSTTVIQVASRLPATSPVMIDVQRLEKIQTEEKRKRTVTFSERIEKHSAVPYEGENLPPAKLSLGGRFLLLFRRLFVLFILVSLVGFIVFLAVQSYENGKKSQTEDR</sequence>
<evidence type="ECO:0000256" key="1">
    <source>
        <dbReference type="SAM" id="Phobius"/>
    </source>
</evidence>
<dbReference type="EMBL" id="BTRK01000002">
    <property type="protein sequence ID" value="GMR36905.1"/>
    <property type="molecule type" value="Genomic_DNA"/>
</dbReference>
<evidence type="ECO:0000313" key="2">
    <source>
        <dbReference type="EMBL" id="GMR36905.1"/>
    </source>
</evidence>